<keyword evidence="1" id="KW-0812">Transmembrane</keyword>
<keyword evidence="1" id="KW-0472">Membrane</keyword>
<evidence type="ECO:0000313" key="2">
    <source>
        <dbReference type="EMBL" id="MFJ3044564.1"/>
    </source>
</evidence>
<keyword evidence="3" id="KW-1185">Reference proteome</keyword>
<dbReference type="EMBL" id="JBIUZV010000001">
    <property type="protein sequence ID" value="MFJ3044564.1"/>
    <property type="molecule type" value="Genomic_DNA"/>
</dbReference>
<comment type="caution">
    <text evidence="2">The sequence shown here is derived from an EMBL/GenBank/DDBJ whole genome shotgun (WGS) entry which is preliminary data.</text>
</comment>
<sequence length="64" mass="7100">MNTRSGSFLFIWTMPLLLGALTVFGLLAALLGNGTWHVLAWVSLAVPVMTVFYYGLGRRSQIRD</sequence>
<feature type="transmembrane region" description="Helical" evidence="1">
    <location>
        <begin position="38"/>
        <end position="56"/>
    </location>
</feature>
<evidence type="ECO:0000256" key="1">
    <source>
        <dbReference type="SAM" id="Phobius"/>
    </source>
</evidence>
<gene>
    <name evidence="2" type="ORF">ACIPEN_01920</name>
</gene>
<evidence type="ECO:0000313" key="3">
    <source>
        <dbReference type="Proteomes" id="UP001617427"/>
    </source>
</evidence>
<proteinExistence type="predicted"/>
<dbReference type="RefSeq" id="WP_402698115.1">
    <property type="nucleotide sequence ID" value="NZ_JBIUZV010000001.1"/>
</dbReference>
<feature type="transmembrane region" description="Helical" evidence="1">
    <location>
        <begin position="7"/>
        <end position="32"/>
    </location>
</feature>
<evidence type="ECO:0008006" key="4">
    <source>
        <dbReference type="Google" id="ProtNLM"/>
    </source>
</evidence>
<name>A0ABW8ESX4_9BURK</name>
<dbReference type="Proteomes" id="UP001617427">
    <property type="component" value="Unassembled WGS sequence"/>
</dbReference>
<accession>A0ABW8ESX4</accession>
<protein>
    <recommendedName>
        <fullName evidence="4">Transmembrane protein</fullName>
    </recommendedName>
</protein>
<keyword evidence="1" id="KW-1133">Transmembrane helix</keyword>
<organism evidence="2 3">
    <name type="scientific">Herbaspirillum chlorophenolicum</name>
    <dbReference type="NCBI Taxonomy" id="211589"/>
    <lineage>
        <taxon>Bacteria</taxon>
        <taxon>Pseudomonadati</taxon>
        <taxon>Pseudomonadota</taxon>
        <taxon>Betaproteobacteria</taxon>
        <taxon>Burkholderiales</taxon>
        <taxon>Oxalobacteraceae</taxon>
        <taxon>Herbaspirillum</taxon>
    </lineage>
</organism>
<reference evidence="2 3" key="1">
    <citation type="submission" date="2024-10" db="EMBL/GenBank/DDBJ databases">
        <title>The Natural Products Discovery Center: Release of the First 8490 Sequenced Strains for Exploring Actinobacteria Biosynthetic Diversity.</title>
        <authorList>
            <person name="Kalkreuter E."/>
            <person name="Kautsar S.A."/>
            <person name="Yang D."/>
            <person name="Bader C.D."/>
            <person name="Teijaro C.N."/>
            <person name="Fluegel L."/>
            <person name="Davis C.M."/>
            <person name="Simpson J.R."/>
            <person name="Lauterbach L."/>
            <person name="Steele A.D."/>
            <person name="Gui C."/>
            <person name="Meng S."/>
            <person name="Li G."/>
            <person name="Viehrig K."/>
            <person name="Ye F."/>
            <person name="Su P."/>
            <person name="Kiefer A.F."/>
            <person name="Nichols A."/>
            <person name="Cepeda A.J."/>
            <person name="Yan W."/>
            <person name="Fan B."/>
            <person name="Jiang Y."/>
            <person name="Adhikari A."/>
            <person name="Zheng C.-J."/>
            <person name="Schuster L."/>
            <person name="Cowan T.M."/>
            <person name="Smanski M.J."/>
            <person name="Chevrette M.G."/>
            <person name="De Carvalho L.P.S."/>
            <person name="Shen B."/>
        </authorList>
    </citation>
    <scope>NUCLEOTIDE SEQUENCE [LARGE SCALE GENOMIC DNA]</scope>
    <source>
        <strain evidence="2 3">NPDC087045</strain>
    </source>
</reference>